<accession>A0ACB6ZSL9</accession>
<protein>
    <submittedName>
        <fullName evidence="1">Uncharacterized protein</fullName>
    </submittedName>
</protein>
<reference evidence="1" key="1">
    <citation type="submission" date="2019-10" db="EMBL/GenBank/DDBJ databases">
        <authorList>
            <consortium name="DOE Joint Genome Institute"/>
            <person name="Kuo A."/>
            <person name="Miyauchi S."/>
            <person name="Kiss E."/>
            <person name="Drula E."/>
            <person name="Kohler A."/>
            <person name="Sanchez-Garcia M."/>
            <person name="Andreopoulos B."/>
            <person name="Barry K.W."/>
            <person name="Bonito G."/>
            <person name="Buee M."/>
            <person name="Carver A."/>
            <person name="Chen C."/>
            <person name="Cichocki N."/>
            <person name="Clum A."/>
            <person name="Culley D."/>
            <person name="Crous P.W."/>
            <person name="Fauchery L."/>
            <person name="Girlanda M."/>
            <person name="Hayes R."/>
            <person name="Keri Z."/>
            <person name="Labutti K."/>
            <person name="Lipzen A."/>
            <person name="Lombard V."/>
            <person name="Magnuson J."/>
            <person name="Maillard F."/>
            <person name="Morin E."/>
            <person name="Murat C."/>
            <person name="Nolan M."/>
            <person name="Ohm R."/>
            <person name="Pangilinan J."/>
            <person name="Pereira M."/>
            <person name="Perotto S."/>
            <person name="Peter M."/>
            <person name="Riley R."/>
            <person name="Sitrit Y."/>
            <person name="Stielow B."/>
            <person name="Szollosi G."/>
            <person name="Zifcakova L."/>
            <person name="Stursova M."/>
            <person name="Spatafora J.W."/>
            <person name="Tedersoo L."/>
            <person name="Vaario L.-M."/>
            <person name="Yamada A."/>
            <person name="Yan M."/>
            <person name="Wang P."/>
            <person name="Xu J."/>
            <person name="Bruns T."/>
            <person name="Baldrian P."/>
            <person name="Vilgalys R."/>
            <person name="Henrissat B."/>
            <person name="Grigoriev I.V."/>
            <person name="Hibbett D."/>
            <person name="Nagy L.G."/>
            <person name="Martin F.M."/>
        </authorList>
    </citation>
    <scope>NUCLEOTIDE SEQUENCE</scope>
    <source>
        <strain evidence="1">P2</strain>
    </source>
</reference>
<comment type="caution">
    <text evidence="1">The sequence shown here is derived from an EMBL/GenBank/DDBJ whole genome shotgun (WGS) entry which is preliminary data.</text>
</comment>
<organism evidence="1 2">
    <name type="scientific">Thelephora ganbajun</name>
    <name type="common">Ganba fungus</name>
    <dbReference type="NCBI Taxonomy" id="370292"/>
    <lineage>
        <taxon>Eukaryota</taxon>
        <taxon>Fungi</taxon>
        <taxon>Dikarya</taxon>
        <taxon>Basidiomycota</taxon>
        <taxon>Agaricomycotina</taxon>
        <taxon>Agaricomycetes</taxon>
        <taxon>Thelephorales</taxon>
        <taxon>Thelephoraceae</taxon>
        <taxon>Thelephora</taxon>
    </lineage>
</organism>
<reference evidence="1" key="2">
    <citation type="journal article" date="2020" name="Nat. Commun.">
        <title>Large-scale genome sequencing of mycorrhizal fungi provides insights into the early evolution of symbiotic traits.</title>
        <authorList>
            <person name="Miyauchi S."/>
            <person name="Kiss E."/>
            <person name="Kuo A."/>
            <person name="Drula E."/>
            <person name="Kohler A."/>
            <person name="Sanchez-Garcia M."/>
            <person name="Morin E."/>
            <person name="Andreopoulos B."/>
            <person name="Barry K.W."/>
            <person name="Bonito G."/>
            <person name="Buee M."/>
            <person name="Carver A."/>
            <person name="Chen C."/>
            <person name="Cichocki N."/>
            <person name="Clum A."/>
            <person name="Culley D."/>
            <person name="Crous P.W."/>
            <person name="Fauchery L."/>
            <person name="Girlanda M."/>
            <person name="Hayes R.D."/>
            <person name="Keri Z."/>
            <person name="LaButti K."/>
            <person name="Lipzen A."/>
            <person name="Lombard V."/>
            <person name="Magnuson J."/>
            <person name="Maillard F."/>
            <person name="Murat C."/>
            <person name="Nolan M."/>
            <person name="Ohm R.A."/>
            <person name="Pangilinan J."/>
            <person name="Pereira M.F."/>
            <person name="Perotto S."/>
            <person name="Peter M."/>
            <person name="Pfister S."/>
            <person name="Riley R."/>
            <person name="Sitrit Y."/>
            <person name="Stielow J.B."/>
            <person name="Szollosi G."/>
            <person name="Zifcakova L."/>
            <person name="Stursova M."/>
            <person name="Spatafora J.W."/>
            <person name="Tedersoo L."/>
            <person name="Vaario L.M."/>
            <person name="Yamada A."/>
            <person name="Yan M."/>
            <person name="Wang P."/>
            <person name="Xu J."/>
            <person name="Bruns T."/>
            <person name="Baldrian P."/>
            <person name="Vilgalys R."/>
            <person name="Dunand C."/>
            <person name="Henrissat B."/>
            <person name="Grigoriev I.V."/>
            <person name="Hibbett D."/>
            <person name="Nagy L.G."/>
            <person name="Martin F.M."/>
        </authorList>
    </citation>
    <scope>NUCLEOTIDE SEQUENCE</scope>
    <source>
        <strain evidence="1">P2</strain>
    </source>
</reference>
<sequence length="70" mass="8172">MWSLKRIISWVGLYKYSDASKSIVDRVEEPHLHYQVGQSRGDEALKTELTDEDLKYLEEPHKPNPVMGRT</sequence>
<keyword evidence="2" id="KW-1185">Reference proteome</keyword>
<name>A0ACB6ZSL9_THEGA</name>
<dbReference type="Proteomes" id="UP000886501">
    <property type="component" value="Unassembled WGS sequence"/>
</dbReference>
<evidence type="ECO:0000313" key="2">
    <source>
        <dbReference type="Proteomes" id="UP000886501"/>
    </source>
</evidence>
<evidence type="ECO:0000313" key="1">
    <source>
        <dbReference type="EMBL" id="KAF9652421.1"/>
    </source>
</evidence>
<proteinExistence type="predicted"/>
<dbReference type="EMBL" id="MU117969">
    <property type="protein sequence ID" value="KAF9652421.1"/>
    <property type="molecule type" value="Genomic_DNA"/>
</dbReference>
<gene>
    <name evidence="1" type="ORF">BDM02DRAFT_3183804</name>
</gene>